<dbReference type="Gene3D" id="3.30.1930.10">
    <property type="entry name" value="capsid protein of prophage domain"/>
    <property type="match status" value="1"/>
</dbReference>
<gene>
    <name evidence="1" type="ORF">VRLFYP33_00401</name>
</gene>
<proteinExistence type="predicted"/>
<name>A0A6N2Z2L3_9FIRM</name>
<organism evidence="1">
    <name type="scientific">Veillonella ratti</name>
    <dbReference type="NCBI Taxonomy" id="103892"/>
    <lineage>
        <taxon>Bacteria</taxon>
        <taxon>Bacillati</taxon>
        <taxon>Bacillota</taxon>
        <taxon>Negativicutes</taxon>
        <taxon>Veillonellales</taxon>
        <taxon>Veillonellaceae</taxon>
        <taxon>Veillonella</taxon>
    </lineage>
</organism>
<dbReference type="Pfam" id="PF03864">
    <property type="entry name" value="Phage_cap_E"/>
    <property type="match status" value="1"/>
</dbReference>
<reference evidence="1" key="1">
    <citation type="submission" date="2019-11" db="EMBL/GenBank/DDBJ databases">
        <authorList>
            <person name="Feng L."/>
        </authorList>
    </citation>
    <scope>NUCLEOTIDE SEQUENCE</scope>
    <source>
        <strain evidence="1">VrattiLFYP33</strain>
    </source>
</reference>
<evidence type="ECO:0000313" key="1">
    <source>
        <dbReference type="EMBL" id="VYT73544.1"/>
    </source>
</evidence>
<dbReference type="InterPro" id="IPR005564">
    <property type="entry name" value="Major_capsid_GpE"/>
</dbReference>
<dbReference type="EMBL" id="CACRUX010000012">
    <property type="protein sequence ID" value="VYT73544.1"/>
    <property type="molecule type" value="Genomic_DNA"/>
</dbReference>
<dbReference type="AlphaFoldDB" id="A0A6N2Z2L3"/>
<accession>A0A6N2Z2L3</accession>
<protein>
    <submittedName>
        <fullName evidence="1">Phage major capsid protein E</fullName>
    </submittedName>
</protein>
<dbReference type="RefSeq" id="WP_021841160.1">
    <property type="nucleotide sequence ID" value="NZ_CACRUX010000012.1"/>
</dbReference>
<dbReference type="Gene3D" id="3.15.30.10">
    <property type="entry name" value="putative capsid protein of prophage domain like"/>
    <property type="match status" value="1"/>
</dbReference>
<sequence length="347" mass="38475">MPFDALYTPQTLGAVIQRTPDLPSFLKDKFFSNMKTFHTASIAFDVKKGRRTITPFVTPLAAAPVAGRTGYKTMTYTPAMKKEKTVLQGLDLDTRLAGEQPFNSAVTPAERAVQYLAEDAKDLKDNLIRSQEAMAADLLFTGSLHVKGDDVDDVVDFGFTNKETLSGGALWSNPDADIIGDLLRWRANCRKASGFSPNTIIADTNTINAILTNKRILELLDNRSVDFGRASTQDLGDGAEYHGYLAGILGVNLYAYDNWYVDPVDGVEKSLVPEKTICFIPENAQFSRLYGAITLKPNITSDFVTYEGEYVLRRLDQQDPDATYLEIQSRPLYVPWDVDAFQIATVL</sequence>